<dbReference type="FunFam" id="1.10.472.80:FF:000119">
    <property type="entry name" value="TBC domain containing protein"/>
    <property type="match status" value="1"/>
</dbReference>
<dbReference type="Gene3D" id="1.10.8.270">
    <property type="entry name" value="putative rabgap domain of human tbc1 domain family member 14 like domains"/>
    <property type="match status" value="1"/>
</dbReference>
<dbReference type="VEuPathDB" id="TrichDB:TVAGG3_0005100"/>
<dbReference type="FunFam" id="1.10.10.750:FF:000001">
    <property type="entry name" value="TBC1 domain family member 10A"/>
    <property type="match status" value="1"/>
</dbReference>
<dbReference type="InterPro" id="IPR050302">
    <property type="entry name" value="Rab_GAP_TBC_domain"/>
</dbReference>
<dbReference type="OMA" id="QICHKYL"/>
<keyword evidence="1" id="KW-0812">Transmembrane</keyword>
<name>A2ELI1_TRIV3</name>
<evidence type="ECO:0000259" key="2">
    <source>
        <dbReference type="PROSITE" id="PS50086"/>
    </source>
</evidence>
<accession>A2ELI1</accession>
<dbReference type="InterPro" id="IPR000195">
    <property type="entry name" value="Rab-GAP-TBC_dom"/>
</dbReference>
<dbReference type="Gene3D" id="1.10.10.750">
    <property type="entry name" value="Ypt/Rab-GAP domain of gyp1p, domain 1"/>
    <property type="match status" value="1"/>
</dbReference>
<sequence>MDSPRPVDRFGWYTDGDYVMSPKEKQLAEAEAKKEHIREQKWAEMTSNWEYWITHKRDKVARRIRKGIPDSFRAKAWDLLTNAEASLNAAPENIEQLMQKPELPTYKSIEADVQRTFTHTAYFSNPEMQQSLRKVLCSFAQINPELGYVFGMSNLAATFLMYLDENTTLWAFYNVLTGFRTLHKDYFTTGTPRWKLANQMLDIVLKDKLPKIHKHFQDINLDLKQITAKWFIPAFLSYEWPSEFMLRIFDIFLFYGTRALLVFAISIFWVHRDELITDSLADVITLMDNLDSSSKLKDWRVFLKNFDDLWINKKYYLSLLKQCGAPPERLE</sequence>
<dbReference type="STRING" id="5722.A2ELI1"/>
<evidence type="ECO:0000256" key="1">
    <source>
        <dbReference type="SAM" id="Phobius"/>
    </source>
</evidence>
<protein>
    <submittedName>
        <fullName evidence="3">TBC domain containing protein</fullName>
    </submittedName>
</protein>
<reference evidence="3" key="2">
    <citation type="journal article" date="2007" name="Science">
        <title>Draft genome sequence of the sexually transmitted pathogen Trichomonas vaginalis.</title>
        <authorList>
            <person name="Carlton J.M."/>
            <person name="Hirt R.P."/>
            <person name="Silva J.C."/>
            <person name="Delcher A.L."/>
            <person name="Schatz M."/>
            <person name="Zhao Q."/>
            <person name="Wortman J.R."/>
            <person name="Bidwell S.L."/>
            <person name="Alsmark U.C.M."/>
            <person name="Besteiro S."/>
            <person name="Sicheritz-Ponten T."/>
            <person name="Noel C.J."/>
            <person name="Dacks J.B."/>
            <person name="Foster P.G."/>
            <person name="Simillion C."/>
            <person name="Van de Peer Y."/>
            <person name="Miranda-Saavedra D."/>
            <person name="Barton G.J."/>
            <person name="Westrop G.D."/>
            <person name="Mueller S."/>
            <person name="Dessi D."/>
            <person name="Fiori P.L."/>
            <person name="Ren Q."/>
            <person name="Paulsen I."/>
            <person name="Zhang H."/>
            <person name="Bastida-Corcuera F.D."/>
            <person name="Simoes-Barbosa A."/>
            <person name="Brown M.T."/>
            <person name="Hayes R.D."/>
            <person name="Mukherjee M."/>
            <person name="Okumura C.Y."/>
            <person name="Schneider R."/>
            <person name="Smith A.J."/>
            <person name="Vanacova S."/>
            <person name="Villalvazo M."/>
            <person name="Haas B.J."/>
            <person name="Pertea M."/>
            <person name="Feldblyum T.V."/>
            <person name="Utterback T.R."/>
            <person name="Shu C.L."/>
            <person name="Osoegawa K."/>
            <person name="de Jong P.J."/>
            <person name="Hrdy I."/>
            <person name="Horvathova L."/>
            <person name="Zubacova Z."/>
            <person name="Dolezal P."/>
            <person name="Malik S.B."/>
            <person name="Logsdon J.M. Jr."/>
            <person name="Henze K."/>
            <person name="Gupta A."/>
            <person name="Wang C.C."/>
            <person name="Dunne R.L."/>
            <person name="Upcroft J.A."/>
            <person name="Upcroft P."/>
            <person name="White O."/>
            <person name="Salzberg S.L."/>
            <person name="Tang P."/>
            <person name="Chiu C.-H."/>
            <person name="Lee Y.-S."/>
            <person name="Embley T.M."/>
            <person name="Coombs G.H."/>
            <person name="Mottram J.C."/>
            <person name="Tachezy J."/>
            <person name="Fraser-Liggett C.M."/>
            <person name="Johnson P.J."/>
        </authorList>
    </citation>
    <scope>NUCLEOTIDE SEQUENCE [LARGE SCALE GENOMIC DNA]</scope>
    <source>
        <strain evidence="3">G3</strain>
    </source>
</reference>
<feature type="domain" description="Rab-GAP TBC" evidence="2">
    <location>
        <begin position="67"/>
        <end position="256"/>
    </location>
</feature>
<dbReference type="SMART" id="SM00164">
    <property type="entry name" value="TBC"/>
    <property type="match status" value="1"/>
</dbReference>
<gene>
    <name evidence="3" type="ORF">TVAG_257470</name>
</gene>
<dbReference type="Pfam" id="PF00566">
    <property type="entry name" value="RabGAP-TBC"/>
    <property type="match status" value="1"/>
</dbReference>
<dbReference type="GO" id="GO:0005096">
    <property type="term" value="F:GTPase activator activity"/>
    <property type="evidence" value="ECO:0000318"/>
    <property type="project" value="GO_Central"/>
</dbReference>
<dbReference type="RefSeq" id="XP_001318731.1">
    <property type="nucleotide sequence ID" value="XM_001318696.1"/>
</dbReference>
<dbReference type="SUPFAM" id="SSF47923">
    <property type="entry name" value="Ypt/Rab-GAP domain of gyp1p"/>
    <property type="match status" value="2"/>
</dbReference>
<dbReference type="FunCoup" id="A2ELI1">
    <property type="interactions" value="5"/>
</dbReference>
<dbReference type="eggNOG" id="KOG1102">
    <property type="taxonomic scope" value="Eukaryota"/>
</dbReference>
<dbReference type="PROSITE" id="PS50086">
    <property type="entry name" value="TBC_RABGAP"/>
    <property type="match status" value="1"/>
</dbReference>
<keyword evidence="4" id="KW-1185">Reference proteome</keyword>
<dbReference type="AlphaFoldDB" id="A2ELI1"/>
<dbReference type="PANTHER" id="PTHR47219">
    <property type="entry name" value="RAB GTPASE-ACTIVATING PROTEIN 1-LIKE"/>
    <property type="match status" value="1"/>
</dbReference>
<dbReference type="InParanoid" id="A2ELI1"/>
<proteinExistence type="predicted"/>
<reference evidence="3" key="1">
    <citation type="submission" date="2006-10" db="EMBL/GenBank/DDBJ databases">
        <authorList>
            <person name="Amadeo P."/>
            <person name="Zhao Q."/>
            <person name="Wortman J."/>
            <person name="Fraser-Liggett C."/>
            <person name="Carlton J."/>
        </authorList>
    </citation>
    <scope>NUCLEOTIDE SEQUENCE</scope>
    <source>
        <strain evidence="3">G3</strain>
    </source>
</reference>
<dbReference type="KEGG" id="tva:4764384"/>
<dbReference type="VEuPathDB" id="TrichDB:TVAG_257470"/>
<dbReference type="EMBL" id="DS113422">
    <property type="protein sequence ID" value="EAY06508.1"/>
    <property type="molecule type" value="Genomic_DNA"/>
</dbReference>
<evidence type="ECO:0000313" key="3">
    <source>
        <dbReference type="EMBL" id="EAY06508.1"/>
    </source>
</evidence>
<dbReference type="OrthoDB" id="294251at2759"/>
<keyword evidence="1" id="KW-0472">Membrane</keyword>
<evidence type="ECO:0000313" key="4">
    <source>
        <dbReference type="Proteomes" id="UP000001542"/>
    </source>
</evidence>
<dbReference type="Gene3D" id="1.10.472.80">
    <property type="entry name" value="Ypt/Rab-GAP domain of gyp1p, domain 3"/>
    <property type="match status" value="1"/>
</dbReference>
<dbReference type="Proteomes" id="UP000001542">
    <property type="component" value="Unassembled WGS sequence"/>
</dbReference>
<dbReference type="SMR" id="A2ELI1"/>
<dbReference type="InterPro" id="IPR035969">
    <property type="entry name" value="Rab-GAP_TBC_sf"/>
</dbReference>
<keyword evidence="1" id="KW-1133">Transmembrane helix</keyword>
<organism evidence="3 4">
    <name type="scientific">Trichomonas vaginalis (strain ATCC PRA-98 / G3)</name>
    <dbReference type="NCBI Taxonomy" id="412133"/>
    <lineage>
        <taxon>Eukaryota</taxon>
        <taxon>Metamonada</taxon>
        <taxon>Parabasalia</taxon>
        <taxon>Trichomonadida</taxon>
        <taxon>Trichomonadidae</taxon>
        <taxon>Trichomonas</taxon>
    </lineage>
</organism>
<dbReference type="PANTHER" id="PTHR47219:SF20">
    <property type="entry name" value="TBC1 DOMAIN FAMILY MEMBER 2B"/>
    <property type="match status" value="1"/>
</dbReference>
<feature type="transmembrane region" description="Helical" evidence="1">
    <location>
        <begin position="252"/>
        <end position="270"/>
    </location>
</feature>